<keyword evidence="3" id="KW-1185">Reference proteome</keyword>
<evidence type="ECO:0000313" key="2">
    <source>
        <dbReference type="EMBL" id="MFC4561963.1"/>
    </source>
</evidence>
<comment type="caution">
    <text evidence="2">The sequence shown here is derived from an EMBL/GenBank/DDBJ whole genome shotgun (WGS) entry which is preliminary data.</text>
</comment>
<evidence type="ECO:0000313" key="3">
    <source>
        <dbReference type="Proteomes" id="UP001595923"/>
    </source>
</evidence>
<accession>A0ABV9DUA4</accession>
<dbReference type="EMBL" id="JBHSFQ010000006">
    <property type="protein sequence ID" value="MFC4561963.1"/>
    <property type="molecule type" value="Genomic_DNA"/>
</dbReference>
<feature type="transmembrane region" description="Helical" evidence="1">
    <location>
        <begin position="54"/>
        <end position="75"/>
    </location>
</feature>
<keyword evidence="1" id="KW-1133">Transmembrane helix</keyword>
<sequence>MLLFITAGIAFLLFFILIVADADQTTLYLGFFAYLGQGAIALTLGLLLARGGPWVLYATCAYTGVILLWSLLTLLGGETAGLTQMLLPGLVLFLATRPASRDHLRRARPAV</sequence>
<dbReference type="RefSeq" id="WP_378572740.1">
    <property type="nucleotide sequence ID" value="NZ_JBHSFQ010000006.1"/>
</dbReference>
<protein>
    <submittedName>
        <fullName evidence="2">Uncharacterized protein</fullName>
    </submittedName>
</protein>
<reference evidence="3" key="1">
    <citation type="journal article" date="2019" name="Int. J. Syst. Evol. Microbiol.">
        <title>The Global Catalogue of Microorganisms (GCM) 10K type strain sequencing project: providing services to taxonomists for standard genome sequencing and annotation.</title>
        <authorList>
            <consortium name="The Broad Institute Genomics Platform"/>
            <consortium name="The Broad Institute Genome Sequencing Center for Infectious Disease"/>
            <person name="Wu L."/>
            <person name="Ma J."/>
        </authorList>
    </citation>
    <scope>NUCLEOTIDE SEQUENCE [LARGE SCALE GENOMIC DNA]</scope>
    <source>
        <strain evidence="3">XZYJ18</strain>
    </source>
</reference>
<organism evidence="2 3">
    <name type="scientific">Nocardiopsis mangrovi</name>
    <dbReference type="NCBI Taxonomy" id="1179818"/>
    <lineage>
        <taxon>Bacteria</taxon>
        <taxon>Bacillati</taxon>
        <taxon>Actinomycetota</taxon>
        <taxon>Actinomycetes</taxon>
        <taxon>Streptosporangiales</taxon>
        <taxon>Nocardiopsidaceae</taxon>
        <taxon>Nocardiopsis</taxon>
    </lineage>
</organism>
<feature type="transmembrane region" description="Helical" evidence="1">
    <location>
        <begin position="32"/>
        <end position="49"/>
    </location>
</feature>
<keyword evidence="1" id="KW-0812">Transmembrane</keyword>
<keyword evidence="1" id="KW-0472">Membrane</keyword>
<gene>
    <name evidence="2" type="ORF">ACFO4E_08860</name>
</gene>
<evidence type="ECO:0000256" key="1">
    <source>
        <dbReference type="SAM" id="Phobius"/>
    </source>
</evidence>
<name>A0ABV9DUA4_9ACTN</name>
<proteinExistence type="predicted"/>
<dbReference type="Proteomes" id="UP001595923">
    <property type="component" value="Unassembled WGS sequence"/>
</dbReference>